<dbReference type="InterPro" id="IPR001920">
    <property type="entry name" value="Asp/Glu_race"/>
</dbReference>
<dbReference type="SUPFAM" id="SSF53681">
    <property type="entry name" value="Aspartate/glutamate racemase"/>
    <property type="match status" value="1"/>
</dbReference>
<evidence type="ECO:0000313" key="2">
    <source>
        <dbReference type="Proteomes" id="UP000196365"/>
    </source>
</evidence>
<dbReference type="RefSeq" id="WP_087679008.1">
    <property type="nucleotide sequence ID" value="NZ_FUWV01000010.1"/>
</dbReference>
<dbReference type="Gene3D" id="3.40.50.1860">
    <property type="match status" value="2"/>
</dbReference>
<dbReference type="Proteomes" id="UP000196365">
    <property type="component" value="Unassembled WGS sequence"/>
</dbReference>
<name>A0A1T4NAB0_9FIRM</name>
<reference evidence="1 2" key="1">
    <citation type="submission" date="2017-02" db="EMBL/GenBank/DDBJ databases">
        <authorList>
            <person name="Peterson S.W."/>
        </authorList>
    </citation>
    <scope>NUCLEOTIDE SEQUENCE [LARGE SCALE GENOMIC DNA]</scope>
    <source>
        <strain evidence="1 2">DSM 15102</strain>
    </source>
</reference>
<accession>A0A1T4NAB0</accession>
<dbReference type="OrthoDB" id="9801055at2"/>
<sequence>MIAVMAGTPIDTKMGLDILEKEGYQAKGYPISRTSEQQSNLQILYPENLQKIVIEKIQSIKQENIKNIFVYCNSLSGAVNMDKLSKEYDIHIITPLQIYKEVGRKYKRVAVLAANNQSTFAIERVITEKSSSTHVIGIGLLPLVTAIEEKKSPKEIIKSFALENVLKFFLQLDCQALILGCTHFPYFYHELKKISQIPIIDPSYEMIKRIKVD</sequence>
<dbReference type="EMBL" id="FUWV01000010">
    <property type="protein sequence ID" value="SJZ76172.1"/>
    <property type="molecule type" value="Genomic_DNA"/>
</dbReference>
<evidence type="ECO:0000313" key="1">
    <source>
        <dbReference type="EMBL" id="SJZ76172.1"/>
    </source>
</evidence>
<gene>
    <name evidence="1" type="ORF">SAMN02745973_01609</name>
</gene>
<proteinExistence type="predicted"/>
<dbReference type="InterPro" id="IPR015942">
    <property type="entry name" value="Asp/Glu/hydantoin_racemase"/>
</dbReference>
<protein>
    <submittedName>
        <fullName evidence="1">Glutamate racemase</fullName>
    </submittedName>
</protein>
<organism evidence="1 2">
    <name type="scientific">Garciella nitratireducens DSM 15102</name>
    <dbReference type="NCBI Taxonomy" id="1121911"/>
    <lineage>
        <taxon>Bacteria</taxon>
        <taxon>Bacillati</taxon>
        <taxon>Bacillota</taxon>
        <taxon>Clostridia</taxon>
        <taxon>Eubacteriales</taxon>
        <taxon>Eubacteriaceae</taxon>
        <taxon>Garciella</taxon>
    </lineage>
</organism>
<dbReference type="AlphaFoldDB" id="A0A1T4NAB0"/>
<dbReference type="Pfam" id="PF01177">
    <property type="entry name" value="Asp_Glu_race"/>
    <property type="match status" value="1"/>
</dbReference>
<keyword evidence="2" id="KW-1185">Reference proteome</keyword>
<dbReference type="GO" id="GO:0047661">
    <property type="term" value="F:amino-acid racemase activity"/>
    <property type="evidence" value="ECO:0007669"/>
    <property type="project" value="InterPro"/>
</dbReference>